<evidence type="ECO:0000259" key="8">
    <source>
        <dbReference type="Pfam" id="PF11904"/>
    </source>
</evidence>
<evidence type="ECO:0000256" key="6">
    <source>
        <dbReference type="ARBA" id="ARBA00024956"/>
    </source>
</evidence>
<dbReference type="InterPro" id="IPR002110">
    <property type="entry name" value="Ankyrin_rpt"/>
</dbReference>
<dbReference type="SMART" id="SM00248">
    <property type="entry name" value="ANK"/>
    <property type="match status" value="3"/>
</dbReference>
<dbReference type="SUPFAM" id="SSF48403">
    <property type="entry name" value="Ankyrin repeat"/>
    <property type="match status" value="1"/>
</dbReference>
<dbReference type="Pfam" id="PF11904">
    <property type="entry name" value="ANKRD13_C"/>
    <property type="match status" value="1"/>
</dbReference>
<keyword evidence="10" id="KW-1185">Reference proteome</keyword>
<dbReference type="InterPro" id="IPR021832">
    <property type="entry name" value="ANKRD13"/>
</dbReference>
<dbReference type="InterPro" id="IPR036770">
    <property type="entry name" value="Ankyrin_rpt-contain_sf"/>
</dbReference>
<gene>
    <name evidence="9" type="ORF">CLUMA_CG015104</name>
</gene>
<evidence type="ECO:0000313" key="9">
    <source>
        <dbReference type="EMBL" id="CRL01965.1"/>
    </source>
</evidence>
<feature type="compositionally biased region" description="Polar residues" evidence="7">
    <location>
        <begin position="313"/>
        <end position="322"/>
    </location>
</feature>
<name>A0A1J1IP03_9DIPT</name>
<accession>A0A1J1IP03</accession>
<comment type="subcellular location">
    <subcellularLocation>
        <location evidence="1">Cell membrane</location>
    </subcellularLocation>
    <subcellularLocation>
        <location evidence="2">Late endosome</location>
    </subcellularLocation>
</comment>
<dbReference type="Gene3D" id="1.25.40.20">
    <property type="entry name" value="Ankyrin repeat-containing domain"/>
    <property type="match status" value="1"/>
</dbReference>
<evidence type="ECO:0000256" key="4">
    <source>
        <dbReference type="ARBA" id="ARBA00022737"/>
    </source>
</evidence>
<keyword evidence="3" id="KW-1003">Cell membrane</keyword>
<evidence type="ECO:0000256" key="1">
    <source>
        <dbReference type="ARBA" id="ARBA00004236"/>
    </source>
</evidence>
<dbReference type="PROSITE" id="PS50330">
    <property type="entry name" value="UIM"/>
    <property type="match status" value="1"/>
</dbReference>
<sequence>MLVKEIQEKYPIHYLVWNNDYHELEKVLKENKYDIEALDPRKRTPLMLAVCLSHLDCVKVLLSSKSNTCAETNGWTIAQEAVSSGDPEILTAIISFRDLWRQKSRSIQVPELLTKLKNSPDFYVEMKWEFSSWIPLMSRVCPSDTYKVFKRGSHVRIDTTLIGFDNTSWQRGNRSYLFKGSNDEAHFYEIDHDAKEYSMEIMKDIDVELFENGIPPTKDSIQLRLQTPIISNSIDIDKISFERNKSGWFAWKNEKNEMVNGYECRVYNASNVEFITRTRTEHLNEGQNRSKNSRTPLQHFLGIADDDIDPNAARNSPSPVQESSDEGATAATSSLNEKQSHEAPSIEEYFSDNDLNGSDIGKPKKISTKVQRFKANLWLSDEFPIKLQEQILPILDLMSTLASPHVSKLKDFITMQLPSGFPVKVEIPLFHVLNALITFGNVFSLDAPVEHVSNIKEDDGRLTCIIDDECFEVPKSYENRSGDYHRQGLGFEDEDELLEYAIRQSLVDSGTENEEVDIWEALKCQRPLTPNYGNNLYPIDDESQQFQRALQESLLYSCATRASPDEEENSRSESMDENIELAIRLSRAEKLKENELLMEENRMIEMAIKLSLEES</sequence>
<proteinExistence type="predicted"/>
<reference evidence="9 10" key="1">
    <citation type="submission" date="2015-04" db="EMBL/GenBank/DDBJ databases">
        <authorList>
            <person name="Syromyatnikov M.Y."/>
            <person name="Popov V.N."/>
        </authorList>
    </citation>
    <scope>NUCLEOTIDE SEQUENCE [LARGE SCALE GENOMIC DNA]</scope>
</reference>
<keyword evidence="4" id="KW-0677">Repeat</keyword>
<dbReference type="Pfam" id="PF12796">
    <property type="entry name" value="Ank_2"/>
    <property type="match status" value="1"/>
</dbReference>
<organism evidence="9 10">
    <name type="scientific">Clunio marinus</name>
    <dbReference type="NCBI Taxonomy" id="568069"/>
    <lineage>
        <taxon>Eukaryota</taxon>
        <taxon>Metazoa</taxon>
        <taxon>Ecdysozoa</taxon>
        <taxon>Arthropoda</taxon>
        <taxon>Hexapoda</taxon>
        <taxon>Insecta</taxon>
        <taxon>Pterygota</taxon>
        <taxon>Neoptera</taxon>
        <taxon>Endopterygota</taxon>
        <taxon>Diptera</taxon>
        <taxon>Nematocera</taxon>
        <taxon>Chironomoidea</taxon>
        <taxon>Chironomidae</taxon>
        <taxon>Clunio</taxon>
    </lineage>
</organism>
<protein>
    <submittedName>
        <fullName evidence="9">CLUMA_CG015104, isoform A</fullName>
    </submittedName>
</protein>
<dbReference type="InterPro" id="IPR055285">
    <property type="entry name" value="ANKRD13_C"/>
</dbReference>
<evidence type="ECO:0000256" key="7">
    <source>
        <dbReference type="SAM" id="MobiDB-lite"/>
    </source>
</evidence>
<dbReference type="Proteomes" id="UP000183832">
    <property type="component" value="Unassembled WGS sequence"/>
</dbReference>
<dbReference type="AlphaFoldDB" id="A0A1J1IP03"/>
<comment type="function">
    <text evidence="6">Ubiquitin-binding protein that specifically recognizes and binds 'Lys-63'-linked ubiquitin. Does not bind 'Lys-48'-linked ubiquitin. Positively regulates the internalization of ligand-activated EGFR by binding to the Ub moiety of ubiquitinated EGFR at the cell membrane.</text>
</comment>
<dbReference type="InterPro" id="IPR003903">
    <property type="entry name" value="UIM_dom"/>
</dbReference>
<dbReference type="STRING" id="568069.A0A1J1IP03"/>
<dbReference type="GO" id="GO:0005886">
    <property type="term" value="C:plasma membrane"/>
    <property type="evidence" value="ECO:0007669"/>
    <property type="project" value="UniProtKB-SubCell"/>
</dbReference>
<evidence type="ECO:0000256" key="2">
    <source>
        <dbReference type="ARBA" id="ARBA00004603"/>
    </source>
</evidence>
<keyword evidence="5" id="KW-0472">Membrane</keyword>
<dbReference type="SMART" id="SM00726">
    <property type="entry name" value="UIM"/>
    <property type="match status" value="4"/>
</dbReference>
<dbReference type="PANTHER" id="PTHR12447:SF31">
    <property type="entry name" value="LD31969P"/>
    <property type="match status" value="1"/>
</dbReference>
<feature type="domain" description="Ankyrin repeat" evidence="8">
    <location>
        <begin position="156"/>
        <end position="477"/>
    </location>
</feature>
<dbReference type="OrthoDB" id="1585644at2759"/>
<dbReference type="Pfam" id="PF02809">
    <property type="entry name" value="UIM"/>
    <property type="match status" value="4"/>
</dbReference>
<dbReference type="GO" id="GO:0005770">
    <property type="term" value="C:late endosome"/>
    <property type="evidence" value="ECO:0007669"/>
    <property type="project" value="UniProtKB-SubCell"/>
</dbReference>
<dbReference type="EMBL" id="CVRI01000057">
    <property type="protein sequence ID" value="CRL01965.1"/>
    <property type="molecule type" value="Genomic_DNA"/>
</dbReference>
<evidence type="ECO:0000256" key="3">
    <source>
        <dbReference type="ARBA" id="ARBA00022475"/>
    </source>
</evidence>
<dbReference type="PANTHER" id="PTHR12447">
    <property type="entry name" value="ANKYRIN REPEAT DOMAIN-CONTAINING PROTEIN 13"/>
    <property type="match status" value="1"/>
</dbReference>
<evidence type="ECO:0000256" key="5">
    <source>
        <dbReference type="ARBA" id="ARBA00023136"/>
    </source>
</evidence>
<feature type="region of interest" description="Disordered" evidence="7">
    <location>
        <begin position="303"/>
        <end position="362"/>
    </location>
</feature>
<evidence type="ECO:0000313" key="10">
    <source>
        <dbReference type="Proteomes" id="UP000183832"/>
    </source>
</evidence>